<gene>
    <name evidence="2" type="ORF">H8K52_06410</name>
</gene>
<protein>
    <recommendedName>
        <fullName evidence="1">HTH luxR-type domain-containing protein</fullName>
    </recommendedName>
</protein>
<proteinExistence type="predicted"/>
<name>A0ABR6X230_9BURK</name>
<dbReference type="InterPro" id="IPR016032">
    <property type="entry name" value="Sig_transdc_resp-reg_C-effctor"/>
</dbReference>
<sequence>MDLVLRIDDIISNFYEGIIDPSKQTNALRQLADLYGSEHVAITSLHKRHKATSVIQSSGLSDDAVFAFQNYYHVLEPSLAFLHQFVRGQWYVDYEQIGRKAMANSEFYQDFMRPNGFGALSVTPLLSDQNLDCFLTVQYKNIDKSEKSNDLRNIKSLLPHLQRSLQLQSHFDSLKLDKQLLASSLHASSLGMIIVCENRIVHFINQAAESILRRRHEIKITGNKFEVPNSSSNKVVNAINAACGIKGPRVSSGIKLGLNNQLNLHLIVTPLPSFFHPHHTFSNNFALIVVQDLSIPMHTKEFLLTQMYGLSVAEARVTCALLKGSTPKQIATDSGVAISTIRSQLKSIFSKTGTTKQTELMQILYPILSIQA</sequence>
<feature type="domain" description="HTH luxR-type" evidence="1">
    <location>
        <begin position="307"/>
        <end position="364"/>
    </location>
</feature>
<dbReference type="EMBL" id="JACOFW010000005">
    <property type="protein sequence ID" value="MBC3806977.1"/>
    <property type="molecule type" value="Genomic_DNA"/>
</dbReference>
<dbReference type="SMART" id="SM00421">
    <property type="entry name" value="HTH_LUXR"/>
    <property type="match status" value="1"/>
</dbReference>
<dbReference type="InterPro" id="IPR036388">
    <property type="entry name" value="WH-like_DNA-bd_sf"/>
</dbReference>
<evidence type="ECO:0000259" key="1">
    <source>
        <dbReference type="SMART" id="SM00421"/>
    </source>
</evidence>
<reference evidence="2 3" key="1">
    <citation type="submission" date="2020-08" db="EMBL/GenBank/DDBJ databases">
        <title>Novel species isolated from subtropical streams in China.</title>
        <authorList>
            <person name="Lu H."/>
        </authorList>
    </citation>
    <scope>NUCLEOTIDE SEQUENCE [LARGE SCALE GENOMIC DNA]</scope>
    <source>
        <strain evidence="2 3">KACC 16656</strain>
    </source>
</reference>
<dbReference type="Gene3D" id="1.10.10.10">
    <property type="entry name" value="Winged helix-like DNA-binding domain superfamily/Winged helix DNA-binding domain"/>
    <property type="match status" value="1"/>
</dbReference>
<evidence type="ECO:0000313" key="3">
    <source>
        <dbReference type="Proteomes" id="UP000648257"/>
    </source>
</evidence>
<accession>A0ABR6X230</accession>
<dbReference type="Proteomes" id="UP000648257">
    <property type="component" value="Unassembled WGS sequence"/>
</dbReference>
<keyword evidence="3" id="KW-1185">Reference proteome</keyword>
<evidence type="ECO:0000313" key="2">
    <source>
        <dbReference type="EMBL" id="MBC3806977.1"/>
    </source>
</evidence>
<organism evidence="2 3">
    <name type="scientific">Undibacterium seohonense</name>
    <dbReference type="NCBI Taxonomy" id="1344950"/>
    <lineage>
        <taxon>Bacteria</taxon>
        <taxon>Pseudomonadati</taxon>
        <taxon>Pseudomonadota</taxon>
        <taxon>Betaproteobacteria</taxon>
        <taxon>Burkholderiales</taxon>
        <taxon>Oxalobacteraceae</taxon>
        <taxon>Undibacterium</taxon>
    </lineage>
</organism>
<comment type="caution">
    <text evidence="2">The sequence shown here is derived from an EMBL/GenBank/DDBJ whole genome shotgun (WGS) entry which is preliminary data.</text>
</comment>
<dbReference type="InterPro" id="IPR000792">
    <property type="entry name" value="Tscrpt_reg_LuxR_C"/>
</dbReference>
<dbReference type="SUPFAM" id="SSF46894">
    <property type="entry name" value="C-terminal effector domain of the bipartite response regulators"/>
    <property type="match status" value="1"/>
</dbReference>
<dbReference type="RefSeq" id="WP_186922063.1">
    <property type="nucleotide sequence ID" value="NZ_JACOFW010000005.1"/>
</dbReference>